<comment type="caution">
    <text evidence="1">The sequence shown here is derived from an EMBL/GenBank/DDBJ whole genome shotgun (WGS) entry which is preliminary data.</text>
</comment>
<dbReference type="EMBL" id="DACSEI010000030">
    <property type="protein sequence ID" value="HAT1597247.1"/>
    <property type="molecule type" value="Genomic_DNA"/>
</dbReference>
<dbReference type="Proteomes" id="UP000861567">
    <property type="component" value="Unassembled WGS sequence"/>
</dbReference>
<protein>
    <submittedName>
        <fullName evidence="1">Uncharacterized protein</fullName>
    </submittedName>
</protein>
<evidence type="ECO:0000313" key="1">
    <source>
        <dbReference type="EMBL" id="HAT1597247.1"/>
    </source>
</evidence>
<accession>A0AAN5KST9</accession>
<proteinExistence type="predicted"/>
<reference evidence="1" key="1">
    <citation type="journal article" date="2018" name="Genome Biol.">
        <title>SKESA: strategic k-mer extension for scrupulous assemblies.</title>
        <authorList>
            <person name="Souvorov A."/>
            <person name="Agarwala R."/>
            <person name="Lipman D.J."/>
        </authorList>
    </citation>
    <scope>NUCLEOTIDE SEQUENCE</scope>
    <source>
        <strain evidence="1">D3612</strain>
    </source>
</reference>
<dbReference type="AlphaFoldDB" id="A0AAN5KST9"/>
<reference evidence="1" key="2">
    <citation type="submission" date="2020-11" db="EMBL/GenBank/DDBJ databases">
        <authorList>
            <consortium name="NCBI Pathogen Detection Project"/>
        </authorList>
    </citation>
    <scope>NUCLEOTIDE SEQUENCE</scope>
    <source>
        <strain evidence="1">D3612</strain>
    </source>
</reference>
<gene>
    <name evidence="1" type="ORF">I8Y58_002487</name>
</gene>
<organism evidence="1 2">
    <name type="scientific">Legionella pneumophila</name>
    <dbReference type="NCBI Taxonomy" id="446"/>
    <lineage>
        <taxon>Bacteria</taxon>
        <taxon>Pseudomonadati</taxon>
        <taxon>Pseudomonadota</taxon>
        <taxon>Gammaproteobacteria</taxon>
        <taxon>Legionellales</taxon>
        <taxon>Legionellaceae</taxon>
        <taxon>Legionella</taxon>
    </lineage>
</organism>
<name>A0AAN5KST9_LEGPN</name>
<sequence length="151" mass="17712">MKDQNIFNSYNGMLQLKNSVHKNYLFINQFVESQKNIRKFLLKSKLISSKGVQVDDALEPKKGLQEWRTEIIEAAFQKITEIAKEQGIIIQRDRMPGTKSEFIDLMITIEPRIRYIAKITTNDYFKRMRIKFRPGIKKGKCPVMSKLKTIV</sequence>
<evidence type="ECO:0000313" key="2">
    <source>
        <dbReference type="Proteomes" id="UP000861567"/>
    </source>
</evidence>